<evidence type="ECO:0000256" key="1">
    <source>
        <dbReference type="ARBA" id="ARBA00022801"/>
    </source>
</evidence>
<dbReference type="AlphaFoldDB" id="A0A838L4E5"/>
<dbReference type="Pfam" id="PF02129">
    <property type="entry name" value="Peptidase_S15"/>
    <property type="match status" value="1"/>
</dbReference>
<dbReference type="Gene3D" id="3.40.50.1820">
    <property type="entry name" value="alpha/beta hydrolase"/>
    <property type="match status" value="1"/>
</dbReference>
<keyword evidence="1 3" id="KW-0378">Hydrolase</keyword>
<dbReference type="InterPro" id="IPR013736">
    <property type="entry name" value="Xaa-Pro_dipept_C"/>
</dbReference>
<dbReference type="PANTHER" id="PTHR43056:SF10">
    <property type="entry name" value="COCE_NOND FAMILY, PUTATIVE (AFU_ORTHOLOGUE AFUA_7G00600)-RELATED"/>
    <property type="match status" value="1"/>
</dbReference>
<comment type="caution">
    <text evidence="3">The sequence shown here is derived from an EMBL/GenBank/DDBJ whole genome shotgun (WGS) entry which is preliminary data.</text>
</comment>
<dbReference type="GO" id="GO:0008239">
    <property type="term" value="F:dipeptidyl-peptidase activity"/>
    <property type="evidence" value="ECO:0007669"/>
    <property type="project" value="InterPro"/>
</dbReference>
<dbReference type="Gene3D" id="2.60.120.260">
    <property type="entry name" value="Galactose-binding domain-like"/>
    <property type="match status" value="1"/>
</dbReference>
<dbReference type="SUPFAM" id="SSF53474">
    <property type="entry name" value="alpha/beta-Hydrolases"/>
    <property type="match status" value="1"/>
</dbReference>
<dbReference type="InterPro" id="IPR050585">
    <property type="entry name" value="Xaa-Pro_dipeptidyl-ppase/CocE"/>
</dbReference>
<dbReference type="EMBL" id="JACEIB010000003">
    <property type="protein sequence ID" value="MBA2933897.1"/>
    <property type="molecule type" value="Genomic_DNA"/>
</dbReference>
<dbReference type="InterPro" id="IPR000383">
    <property type="entry name" value="Xaa-Pro-like_dom"/>
</dbReference>
<proteinExistence type="predicted"/>
<dbReference type="NCBIfam" id="TIGR00976">
    <property type="entry name" value="CocE_NonD"/>
    <property type="match status" value="1"/>
</dbReference>
<accession>A0A838L4E5</accession>
<dbReference type="SMART" id="SM00939">
    <property type="entry name" value="PepX_C"/>
    <property type="match status" value="1"/>
</dbReference>
<dbReference type="InterPro" id="IPR029058">
    <property type="entry name" value="AB_hydrolase_fold"/>
</dbReference>
<dbReference type="Pfam" id="PF08530">
    <property type="entry name" value="PepX_C"/>
    <property type="match status" value="1"/>
</dbReference>
<sequence length="565" mass="62305">MQIDWDVPIPMEDGTLLRADVFRPDGAGLYPVIMTHGVYGKGLPIERFRQRLLAQRERHPLLKQDDLTGADLADAMTGGSGDDIASDDYRVWEVVDPLHWVPAGYVCVRVDSRGSGRSPGRLDPLSPQEIRDYAACIEWAGTQPWSNGKVGLCGKSYYAMSQWLVAALKPPHLAAICVWHGWSDWYRDATRHGGILYRFWENFWYPELALPVQNGADAGVNPHNGLAIAGACLDVETLVANRADIVEDIRTHPFDDDHYYGVRTPDLKAVDVPLLASADWSDHDLHLAGTIRGYLECASREKRLEIHAGGQFDDAPFVAFQQRFFDHYLKGEGDWLSQPPVQLAVRQADGGSRIAVADGWPIPDTRWTKLHLDAAGLRLADRPPMRRAEASFEAGGDGLVFETAPFNEDILVAGPIAATLQLSSDTADADLFLVLDAVDAEGKRVELRDHRGGLTSMTVGWQRASHRALEPKRSTIGAPWPSHRHAEPLVPGQIYEVHVALRPGCLYLPAGHRLQLTVRGNGPGHDDPVDRPAALFDNEVKLHTGLDAPATLMLPVVPPSVLRYL</sequence>
<organism evidence="3 4">
    <name type="scientific">Sphingomonas chungangi</name>
    <dbReference type="NCBI Taxonomy" id="2683589"/>
    <lineage>
        <taxon>Bacteria</taxon>
        <taxon>Pseudomonadati</taxon>
        <taxon>Pseudomonadota</taxon>
        <taxon>Alphaproteobacteria</taxon>
        <taxon>Sphingomonadales</taxon>
        <taxon>Sphingomonadaceae</taxon>
        <taxon>Sphingomonas</taxon>
    </lineage>
</organism>
<evidence type="ECO:0000313" key="4">
    <source>
        <dbReference type="Proteomes" id="UP000570166"/>
    </source>
</evidence>
<evidence type="ECO:0000259" key="2">
    <source>
        <dbReference type="SMART" id="SM00939"/>
    </source>
</evidence>
<gene>
    <name evidence="3" type="ORF">HZF05_07260</name>
</gene>
<reference evidence="3 4" key="1">
    <citation type="submission" date="2020-07" db="EMBL/GenBank/DDBJ databases">
        <authorList>
            <person name="Sun Q."/>
        </authorList>
    </citation>
    <scope>NUCLEOTIDE SEQUENCE [LARGE SCALE GENOMIC DNA]</scope>
    <source>
        <strain evidence="3 4">CGMCC 1.13654</strain>
    </source>
</reference>
<dbReference type="RefSeq" id="WP_160363686.1">
    <property type="nucleotide sequence ID" value="NZ_JACEIB010000003.1"/>
</dbReference>
<dbReference type="PANTHER" id="PTHR43056">
    <property type="entry name" value="PEPTIDASE S9 PROLYL OLIGOPEPTIDASE"/>
    <property type="match status" value="1"/>
</dbReference>
<dbReference type="Proteomes" id="UP000570166">
    <property type="component" value="Unassembled WGS sequence"/>
</dbReference>
<protein>
    <submittedName>
        <fullName evidence="3">CocE/NonD family hydrolase</fullName>
    </submittedName>
</protein>
<dbReference type="InterPro" id="IPR005674">
    <property type="entry name" value="CocE/Ser_esterase"/>
</dbReference>
<dbReference type="Gene3D" id="1.10.3020.20">
    <property type="match status" value="1"/>
</dbReference>
<dbReference type="SUPFAM" id="SSF49785">
    <property type="entry name" value="Galactose-binding domain-like"/>
    <property type="match status" value="1"/>
</dbReference>
<keyword evidence="4" id="KW-1185">Reference proteome</keyword>
<dbReference type="InterPro" id="IPR008979">
    <property type="entry name" value="Galactose-bd-like_sf"/>
</dbReference>
<name>A0A838L4E5_9SPHN</name>
<evidence type="ECO:0000313" key="3">
    <source>
        <dbReference type="EMBL" id="MBA2933897.1"/>
    </source>
</evidence>
<feature type="domain" description="Xaa-Pro dipeptidyl-peptidase C-terminal" evidence="2">
    <location>
        <begin position="322"/>
        <end position="553"/>
    </location>
</feature>